<dbReference type="AlphaFoldDB" id="A0ABD2W252"/>
<dbReference type="PANTHER" id="PTHR24198">
    <property type="entry name" value="ANKYRIN REPEAT AND PROTEIN KINASE DOMAIN-CONTAINING PROTEIN"/>
    <property type="match status" value="1"/>
</dbReference>
<dbReference type="Proteomes" id="UP001627154">
    <property type="component" value="Unassembled WGS sequence"/>
</dbReference>
<reference evidence="5 6" key="1">
    <citation type="journal article" date="2024" name="bioRxiv">
        <title>A reference genome for Trichogramma kaykai: A tiny desert-dwelling parasitoid wasp with competing sex-ratio distorters.</title>
        <authorList>
            <person name="Culotta J."/>
            <person name="Lindsey A.R."/>
        </authorList>
    </citation>
    <scope>NUCLEOTIDE SEQUENCE [LARGE SCALE GENOMIC DNA]</scope>
    <source>
        <strain evidence="5 6">KSX58</strain>
    </source>
</reference>
<name>A0ABD2W252_9HYME</name>
<evidence type="ECO:0000256" key="4">
    <source>
        <dbReference type="SAM" id="MobiDB-lite"/>
    </source>
</evidence>
<dbReference type="Pfam" id="PF00023">
    <property type="entry name" value="Ank"/>
    <property type="match status" value="1"/>
</dbReference>
<proteinExistence type="predicted"/>
<feature type="repeat" description="ANK" evidence="3">
    <location>
        <begin position="198"/>
        <end position="230"/>
    </location>
</feature>
<feature type="compositionally biased region" description="Basic residues" evidence="4">
    <location>
        <begin position="610"/>
        <end position="620"/>
    </location>
</feature>
<feature type="repeat" description="ANK" evidence="3">
    <location>
        <begin position="271"/>
        <end position="303"/>
    </location>
</feature>
<keyword evidence="1" id="KW-0677">Repeat</keyword>
<dbReference type="InterPro" id="IPR036770">
    <property type="entry name" value="Ankyrin_rpt-contain_sf"/>
</dbReference>
<dbReference type="SMART" id="SM00248">
    <property type="entry name" value="ANK"/>
    <property type="match status" value="6"/>
</dbReference>
<dbReference type="Gene3D" id="1.25.40.20">
    <property type="entry name" value="Ankyrin repeat-containing domain"/>
    <property type="match status" value="3"/>
</dbReference>
<accession>A0ABD2W252</accession>
<dbReference type="InterPro" id="IPR002110">
    <property type="entry name" value="Ankyrin_rpt"/>
</dbReference>
<protein>
    <submittedName>
        <fullName evidence="5">Uncharacterized protein</fullName>
    </submittedName>
</protein>
<evidence type="ECO:0000256" key="1">
    <source>
        <dbReference type="ARBA" id="ARBA00022737"/>
    </source>
</evidence>
<feature type="repeat" description="ANK" evidence="3">
    <location>
        <begin position="164"/>
        <end position="196"/>
    </location>
</feature>
<dbReference type="PROSITE" id="PS50297">
    <property type="entry name" value="ANK_REP_REGION"/>
    <property type="match status" value="3"/>
</dbReference>
<evidence type="ECO:0000256" key="2">
    <source>
        <dbReference type="ARBA" id="ARBA00023043"/>
    </source>
</evidence>
<dbReference type="PANTHER" id="PTHR24198:SF165">
    <property type="entry name" value="ANKYRIN REPEAT-CONTAINING PROTEIN-RELATED"/>
    <property type="match status" value="1"/>
</dbReference>
<dbReference type="SUPFAM" id="SSF48403">
    <property type="entry name" value="Ankyrin repeat"/>
    <property type="match status" value="1"/>
</dbReference>
<evidence type="ECO:0000313" key="6">
    <source>
        <dbReference type="Proteomes" id="UP001627154"/>
    </source>
</evidence>
<dbReference type="EMBL" id="JBJJXI010000144">
    <property type="protein sequence ID" value="KAL3386799.1"/>
    <property type="molecule type" value="Genomic_DNA"/>
</dbReference>
<gene>
    <name evidence="5" type="ORF">TKK_017845</name>
</gene>
<feature type="compositionally biased region" description="Basic and acidic residues" evidence="4">
    <location>
        <begin position="588"/>
        <end position="604"/>
    </location>
</feature>
<organism evidence="5 6">
    <name type="scientific">Trichogramma kaykai</name>
    <dbReference type="NCBI Taxonomy" id="54128"/>
    <lineage>
        <taxon>Eukaryota</taxon>
        <taxon>Metazoa</taxon>
        <taxon>Ecdysozoa</taxon>
        <taxon>Arthropoda</taxon>
        <taxon>Hexapoda</taxon>
        <taxon>Insecta</taxon>
        <taxon>Pterygota</taxon>
        <taxon>Neoptera</taxon>
        <taxon>Endopterygota</taxon>
        <taxon>Hymenoptera</taxon>
        <taxon>Apocrita</taxon>
        <taxon>Proctotrupomorpha</taxon>
        <taxon>Chalcidoidea</taxon>
        <taxon>Trichogrammatidae</taxon>
        <taxon>Trichogramma</taxon>
    </lineage>
</organism>
<keyword evidence="6" id="KW-1185">Reference proteome</keyword>
<feature type="repeat" description="ANK" evidence="3">
    <location>
        <begin position="367"/>
        <end position="394"/>
    </location>
</feature>
<dbReference type="Pfam" id="PF12796">
    <property type="entry name" value="Ank_2"/>
    <property type="match status" value="2"/>
</dbReference>
<evidence type="ECO:0000313" key="5">
    <source>
        <dbReference type="EMBL" id="KAL3386799.1"/>
    </source>
</evidence>
<evidence type="ECO:0000256" key="3">
    <source>
        <dbReference type="PROSITE-ProRule" id="PRU00023"/>
    </source>
</evidence>
<comment type="caution">
    <text evidence="5">The sequence shown here is derived from an EMBL/GenBank/DDBJ whole genome shotgun (WGS) entry which is preliminary data.</text>
</comment>
<keyword evidence="2 3" id="KW-0040">ANK repeat</keyword>
<dbReference type="PROSITE" id="PS50088">
    <property type="entry name" value="ANK_REPEAT"/>
    <property type="match status" value="4"/>
</dbReference>
<sequence>MPRKKNLYKDPYLSLLSSMSKADYEERLEILKRFRLDLDWHTKEYRLELIARLPGLYKKLQGPVPKLPAVFDNGELEQLLFDATDNWADNPISQIILPFVSLVVESGYRYEPEYDDEGRPCAEHATPLHLLVLHSSHFTRCWFDLSNELFRIYERHGVNYRDEHGLTHLHVASHFGYDCRVHGYLELGADPNCRDRKTGNAPLHLALANSLKSTVELLLRYGADPGMANAKGATPLHVLGQVHNRANLAEMLNKLSDRKYGPVRVDARDNEGNSPLHLAVGSDNNNMMVYLLRQGANPNLANNRRLTPLHLACQKNGGDVLKLLFQTIDELQQEPAPLQKGQRSARRRRRVDGVVYREANVNARDESGRTPLQLAVANCLPQAVDLLLEHGADLADFAFPTSDYFGAWFEPIMSLRMASGALASCECLEKAGYTVERDDALTIMKFFDRCGMFARKVILDRRWYDYDEQLRTRAKKIKSKQLPDGMTLEDLMMLPFELADQRMEYGHYYSLSQQGNYFDICKRSPCNEYLCEQLARGFFRRWALHPFMELIHDRLPQLCCEMILEHLTNRDLCNLCLAVAGESPVTRLRGEREPPPRQEEEARSEPPPPVKKRRSKKLKT</sequence>
<feature type="region of interest" description="Disordered" evidence="4">
    <location>
        <begin position="586"/>
        <end position="620"/>
    </location>
</feature>